<accession>A0A4Z2F3G4</accession>
<comment type="caution">
    <text evidence="2">The sequence shown here is derived from an EMBL/GenBank/DDBJ whole genome shotgun (WGS) entry which is preliminary data.</text>
</comment>
<proteinExistence type="predicted"/>
<sequence length="102" mass="11212">MTSYKLPHQKCQAKTATPPLDGSRPRVVLISQRIDELPAARLGSRSEPFSRGMSFCLYASRSGANKKSPNTVTYGRLHEEVDELSLNSGSLRLDEHPGITQA</sequence>
<name>A0A4Z2F3G4_9TELE</name>
<evidence type="ECO:0000313" key="2">
    <source>
        <dbReference type="EMBL" id="TNN35032.1"/>
    </source>
</evidence>
<dbReference type="Proteomes" id="UP000314294">
    <property type="component" value="Unassembled WGS sequence"/>
</dbReference>
<protein>
    <submittedName>
        <fullName evidence="2">Uncharacterized protein</fullName>
    </submittedName>
</protein>
<evidence type="ECO:0000256" key="1">
    <source>
        <dbReference type="SAM" id="MobiDB-lite"/>
    </source>
</evidence>
<dbReference type="EMBL" id="SRLO01001844">
    <property type="protein sequence ID" value="TNN35032.1"/>
    <property type="molecule type" value="Genomic_DNA"/>
</dbReference>
<reference evidence="2 3" key="1">
    <citation type="submission" date="2019-03" db="EMBL/GenBank/DDBJ databases">
        <title>First draft genome of Liparis tanakae, snailfish: a comprehensive survey of snailfish specific genes.</title>
        <authorList>
            <person name="Kim W."/>
            <person name="Song I."/>
            <person name="Jeong J.-H."/>
            <person name="Kim D."/>
            <person name="Kim S."/>
            <person name="Ryu S."/>
            <person name="Song J.Y."/>
            <person name="Lee S.K."/>
        </authorList>
    </citation>
    <scope>NUCLEOTIDE SEQUENCE [LARGE SCALE GENOMIC DNA]</scope>
    <source>
        <tissue evidence="2">Muscle</tissue>
    </source>
</reference>
<dbReference type="AlphaFoldDB" id="A0A4Z2F3G4"/>
<feature type="region of interest" description="Disordered" evidence="1">
    <location>
        <begin position="1"/>
        <end position="23"/>
    </location>
</feature>
<evidence type="ECO:0000313" key="3">
    <source>
        <dbReference type="Proteomes" id="UP000314294"/>
    </source>
</evidence>
<organism evidence="2 3">
    <name type="scientific">Liparis tanakae</name>
    <name type="common">Tanaka's snailfish</name>
    <dbReference type="NCBI Taxonomy" id="230148"/>
    <lineage>
        <taxon>Eukaryota</taxon>
        <taxon>Metazoa</taxon>
        <taxon>Chordata</taxon>
        <taxon>Craniata</taxon>
        <taxon>Vertebrata</taxon>
        <taxon>Euteleostomi</taxon>
        <taxon>Actinopterygii</taxon>
        <taxon>Neopterygii</taxon>
        <taxon>Teleostei</taxon>
        <taxon>Neoteleostei</taxon>
        <taxon>Acanthomorphata</taxon>
        <taxon>Eupercaria</taxon>
        <taxon>Perciformes</taxon>
        <taxon>Cottioidei</taxon>
        <taxon>Cottales</taxon>
        <taxon>Liparidae</taxon>
        <taxon>Liparis</taxon>
    </lineage>
</organism>
<keyword evidence="3" id="KW-1185">Reference proteome</keyword>
<gene>
    <name evidence="2" type="ORF">EYF80_054799</name>
</gene>